<comment type="caution">
    <text evidence="1">The sequence shown here is derived from an EMBL/GenBank/DDBJ whole genome shotgun (WGS) entry which is preliminary data.</text>
</comment>
<protein>
    <submittedName>
        <fullName evidence="1">Uncharacterized protein</fullName>
    </submittedName>
</protein>
<accession>A0A0F8WK45</accession>
<organism evidence="1">
    <name type="scientific">marine sediment metagenome</name>
    <dbReference type="NCBI Taxonomy" id="412755"/>
    <lineage>
        <taxon>unclassified sequences</taxon>
        <taxon>metagenomes</taxon>
        <taxon>ecological metagenomes</taxon>
    </lineage>
</organism>
<reference evidence="1" key="1">
    <citation type="journal article" date="2015" name="Nature">
        <title>Complex archaea that bridge the gap between prokaryotes and eukaryotes.</title>
        <authorList>
            <person name="Spang A."/>
            <person name="Saw J.H."/>
            <person name="Jorgensen S.L."/>
            <person name="Zaremba-Niedzwiedzka K."/>
            <person name="Martijn J."/>
            <person name="Lind A.E."/>
            <person name="van Eijk R."/>
            <person name="Schleper C."/>
            <person name="Guy L."/>
            <person name="Ettema T.J."/>
        </authorList>
    </citation>
    <scope>NUCLEOTIDE SEQUENCE</scope>
</reference>
<dbReference type="AlphaFoldDB" id="A0A0F8WK45"/>
<name>A0A0F8WK45_9ZZZZ</name>
<dbReference type="PROSITE" id="PS51257">
    <property type="entry name" value="PROKAR_LIPOPROTEIN"/>
    <property type="match status" value="1"/>
</dbReference>
<proteinExistence type="predicted"/>
<dbReference type="EMBL" id="LAZR01064581">
    <property type="protein sequence ID" value="KKK57252.1"/>
    <property type="molecule type" value="Genomic_DNA"/>
</dbReference>
<evidence type="ECO:0000313" key="1">
    <source>
        <dbReference type="EMBL" id="KKK57252.1"/>
    </source>
</evidence>
<gene>
    <name evidence="1" type="ORF">LCGC14_3056370</name>
</gene>
<sequence length="130" mass="14383">MKRWKLPLAIVAVIAFALSACGGPKGFVITGKTLEALEGQFVATTSLYNTLLDDGVIDRAEYDAYKEWGLKFQEEYPKAVDAYAIVADCTIRQVKTPEVDLRCGGAEEVTKVILAFKNQLFAYWVAAQKK</sequence>